<dbReference type="Proteomes" id="UP000823844">
    <property type="component" value="Unassembled WGS sequence"/>
</dbReference>
<evidence type="ECO:0000259" key="1">
    <source>
        <dbReference type="Pfam" id="PF17966"/>
    </source>
</evidence>
<accession>A0A9E2NUE1</accession>
<organism evidence="2 3">
    <name type="scientific">Candidatus Lactobacillus pullistercoris</name>
    <dbReference type="NCBI Taxonomy" id="2838636"/>
    <lineage>
        <taxon>Bacteria</taxon>
        <taxon>Bacillati</taxon>
        <taxon>Bacillota</taxon>
        <taxon>Bacilli</taxon>
        <taxon>Lactobacillales</taxon>
        <taxon>Lactobacillaceae</taxon>
        <taxon>Lactobacillus</taxon>
    </lineage>
</organism>
<feature type="domain" description="Mub B2-like" evidence="1">
    <location>
        <begin position="179"/>
        <end position="274"/>
    </location>
</feature>
<proteinExistence type="predicted"/>
<dbReference type="Pfam" id="PF17966">
    <property type="entry name" value="Muc_B2"/>
    <property type="match status" value="2"/>
</dbReference>
<dbReference type="EMBL" id="JAHLFT010000120">
    <property type="protein sequence ID" value="MBU3829232.1"/>
    <property type="molecule type" value="Genomic_DNA"/>
</dbReference>
<dbReference type="Gene3D" id="2.60.40.4300">
    <property type="match status" value="2"/>
</dbReference>
<comment type="caution">
    <text evidence="2">The sequence shown here is derived from an EMBL/GenBank/DDBJ whole genome shotgun (WGS) entry which is preliminary data.</text>
</comment>
<reference evidence="2" key="1">
    <citation type="journal article" date="2021" name="PeerJ">
        <title>Extensive microbial diversity within the chicken gut microbiome revealed by metagenomics and culture.</title>
        <authorList>
            <person name="Gilroy R."/>
            <person name="Ravi A."/>
            <person name="Getino M."/>
            <person name="Pursley I."/>
            <person name="Horton D.L."/>
            <person name="Alikhan N.F."/>
            <person name="Baker D."/>
            <person name="Gharbi K."/>
            <person name="Hall N."/>
            <person name="Watson M."/>
            <person name="Adriaenssens E.M."/>
            <person name="Foster-Nyarko E."/>
            <person name="Jarju S."/>
            <person name="Secka A."/>
            <person name="Antonio M."/>
            <person name="Oren A."/>
            <person name="Chaudhuri R.R."/>
            <person name="La Ragione R."/>
            <person name="Hildebrand F."/>
            <person name="Pallen M.J."/>
        </authorList>
    </citation>
    <scope>NUCLEOTIDE SEQUENCE</scope>
    <source>
        <strain evidence="2">F6-686</strain>
    </source>
</reference>
<sequence length="392" mass="44659">MKPQISASDYEKTVKFIVKYTGAGDQTPRENIQTAKWERSLKITKEGKLTNTDWQSDKEKFNDVKIPVIPGYHTDKSIIPGTSVEQKDIKIEVEYLKNGSFVPVNSQGEPIGDKKQYITDPADSSKVLMQEKLPEIPGYEAPLEKMDPYNADKDQQVFYQKIKHNLLVNVDHPNQYISANEYRRTVQFKVEFSGADEQTPAAVVQTGELTRTITADDEGKIIKDGLYTTPWKAKVSHFKDVEIPKIPGYRAKEKIIPGPRVEDHNIDLHITYEAITNKEKQNNEAKDFVQRIHFVDQQGNKLQNDQVRKLSENDRKNFSVITTPVITGYFSINKQIQVKNSEPEISVEYFSLGKIIPIDLDGNLVSASENGKENYIVKFKNDPHDPSKVSEE</sequence>
<protein>
    <recommendedName>
        <fullName evidence="1">Mub B2-like domain-containing protein</fullName>
    </recommendedName>
</protein>
<feature type="domain" description="Mub B2-like" evidence="1">
    <location>
        <begin position="6"/>
        <end position="98"/>
    </location>
</feature>
<evidence type="ECO:0000313" key="3">
    <source>
        <dbReference type="Proteomes" id="UP000823844"/>
    </source>
</evidence>
<dbReference type="InterPro" id="IPR041495">
    <property type="entry name" value="Mub_B2"/>
</dbReference>
<evidence type="ECO:0000313" key="2">
    <source>
        <dbReference type="EMBL" id="MBU3829232.1"/>
    </source>
</evidence>
<gene>
    <name evidence="2" type="ORF">H9806_09000</name>
</gene>
<dbReference type="AlphaFoldDB" id="A0A9E2NUE1"/>
<reference evidence="2" key="2">
    <citation type="submission" date="2021-04" db="EMBL/GenBank/DDBJ databases">
        <authorList>
            <person name="Gilroy R."/>
        </authorList>
    </citation>
    <scope>NUCLEOTIDE SEQUENCE</scope>
    <source>
        <strain evidence="2">F6-686</strain>
    </source>
</reference>
<name>A0A9E2NUE1_9LACO</name>